<comment type="caution">
    <text evidence="1">The sequence shown here is derived from an EMBL/GenBank/DDBJ whole genome shotgun (WGS) entry which is preliminary data.</text>
</comment>
<gene>
    <name evidence="1" type="ORF">RC62_738</name>
</gene>
<evidence type="ECO:0000313" key="2">
    <source>
        <dbReference type="Proteomes" id="UP000050443"/>
    </source>
</evidence>
<proteinExistence type="predicted"/>
<dbReference type="PATRIC" id="fig|362413.3.peg.717"/>
<organism evidence="1 2">
    <name type="scientific">Flavobacterium aquidurense</name>
    <dbReference type="NCBI Taxonomy" id="362413"/>
    <lineage>
        <taxon>Bacteria</taxon>
        <taxon>Pseudomonadati</taxon>
        <taxon>Bacteroidota</taxon>
        <taxon>Flavobacteriia</taxon>
        <taxon>Flavobacteriales</taxon>
        <taxon>Flavobacteriaceae</taxon>
        <taxon>Flavobacterium</taxon>
    </lineage>
</organism>
<evidence type="ECO:0000313" key="1">
    <source>
        <dbReference type="EMBL" id="KQB40054.1"/>
    </source>
</evidence>
<dbReference type="AlphaFoldDB" id="A0A0Q0XUX1"/>
<dbReference type="STRING" id="362413.RC62_738"/>
<name>A0A0Q0XUX1_9FLAO</name>
<accession>A0A0Q0XUX1</accession>
<reference evidence="1 2" key="1">
    <citation type="submission" date="2014-09" db="EMBL/GenBank/DDBJ databases">
        <title>Genome sequence of Flavobacterium aquidurense RC62.</title>
        <authorList>
            <person name="Kim J.F."/>
            <person name="Kwak M.-J."/>
        </authorList>
    </citation>
    <scope>NUCLEOTIDE SEQUENCE [LARGE SCALE GENOMIC DNA]</scope>
    <source>
        <strain evidence="1 2">RC62</strain>
    </source>
</reference>
<protein>
    <submittedName>
        <fullName evidence="1">Uncharacterized protein</fullName>
    </submittedName>
</protein>
<dbReference type="Proteomes" id="UP000050443">
    <property type="component" value="Unassembled WGS sequence"/>
</dbReference>
<sequence>MCQKKTQIINKNSNPTFILYKKNSETGQNSGTIILFLTH</sequence>
<dbReference type="EMBL" id="JRLF01000011">
    <property type="protein sequence ID" value="KQB40054.1"/>
    <property type="molecule type" value="Genomic_DNA"/>
</dbReference>